<gene>
    <name evidence="10" type="ORF">ANE_LOCUS9377</name>
</gene>
<evidence type="ECO:0000313" key="11">
    <source>
        <dbReference type="Proteomes" id="UP000489600"/>
    </source>
</evidence>
<evidence type="ECO:0000256" key="5">
    <source>
        <dbReference type="ARBA" id="ARBA00022723"/>
    </source>
</evidence>
<evidence type="ECO:0000256" key="4">
    <source>
        <dbReference type="ARBA" id="ARBA00022617"/>
    </source>
</evidence>
<dbReference type="Gene3D" id="1.10.630.10">
    <property type="entry name" value="Cytochrome P450"/>
    <property type="match status" value="1"/>
</dbReference>
<dbReference type="Pfam" id="PF00067">
    <property type="entry name" value="p450"/>
    <property type="match status" value="1"/>
</dbReference>
<evidence type="ECO:0000313" key="10">
    <source>
        <dbReference type="EMBL" id="VVA98932.1"/>
    </source>
</evidence>
<keyword evidence="9" id="KW-0472">Membrane</keyword>
<keyword evidence="7" id="KW-0408">Iron</keyword>
<dbReference type="PANTHER" id="PTHR47943:SF8">
    <property type="entry name" value="CYTOCHROME P450"/>
    <property type="match status" value="1"/>
</dbReference>
<sequence length="194" mass="22777">MASDIFKAHDVNISNRGFALIDESLFLGSYSFLNAPYGDYWKFIVQKLFRAQAVELARVVCAEELERFYANLLYKAKKKESVEIHNETLKLFINITCRISMGRRCSEENGEAERLRDLIKKCSALTKKLFFADMSRRKLGISLFKKEIMEVSHECDEFLERLLVEHEKKLKEDQDKDMIDFLLDVYRDKTARVI</sequence>
<evidence type="ECO:0000256" key="2">
    <source>
        <dbReference type="ARBA" id="ARBA00004370"/>
    </source>
</evidence>
<evidence type="ECO:0000256" key="9">
    <source>
        <dbReference type="ARBA" id="ARBA00023136"/>
    </source>
</evidence>
<keyword evidence="11" id="KW-1185">Reference proteome</keyword>
<dbReference type="AlphaFoldDB" id="A0A565BBE5"/>
<keyword evidence="6" id="KW-0560">Oxidoreductase</keyword>
<dbReference type="InterPro" id="IPR001128">
    <property type="entry name" value="Cyt_P450"/>
</dbReference>
<comment type="similarity">
    <text evidence="3">Belongs to the cytochrome P450 family.</text>
</comment>
<comment type="subcellular location">
    <subcellularLocation>
        <location evidence="2">Membrane</location>
    </subcellularLocation>
</comment>
<dbReference type="SUPFAM" id="SSF48264">
    <property type="entry name" value="Cytochrome P450"/>
    <property type="match status" value="1"/>
</dbReference>
<evidence type="ECO:0000256" key="3">
    <source>
        <dbReference type="ARBA" id="ARBA00010617"/>
    </source>
</evidence>
<dbReference type="EMBL" id="CABITT030000003">
    <property type="protein sequence ID" value="VVA98932.1"/>
    <property type="molecule type" value="Genomic_DNA"/>
</dbReference>
<reference evidence="10" key="1">
    <citation type="submission" date="2019-07" db="EMBL/GenBank/DDBJ databases">
        <authorList>
            <person name="Dittberner H."/>
        </authorList>
    </citation>
    <scope>NUCLEOTIDE SEQUENCE [LARGE SCALE GENOMIC DNA]</scope>
</reference>
<dbReference type="OrthoDB" id="1112958at2759"/>
<protein>
    <recommendedName>
        <fullName evidence="12">Cytochrome P450</fullName>
    </recommendedName>
</protein>
<keyword evidence="4" id="KW-0349">Heme</keyword>
<dbReference type="GO" id="GO:0020037">
    <property type="term" value="F:heme binding"/>
    <property type="evidence" value="ECO:0007669"/>
    <property type="project" value="InterPro"/>
</dbReference>
<dbReference type="GO" id="GO:0004497">
    <property type="term" value="F:monooxygenase activity"/>
    <property type="evidence" value="ECO:0007669"/>
    <property type="project" value="UniProtKB-KW"/>
</dbReference>
<dbReference type="Proteomes" id="UP000489600">
    <property type="component" value="Unassembled WGS sequence"/>
</dbReference>
<dbReference type="InterPro" id="IPR036396">
    <property type="entry name" value="Cyt_P450_sf"/>
</dbReference>
<evidence type="ECO:0000256" key="8">
    <source>
        <dbReference type="ARBA" id="ARBA00023033"/>
    </source>
</evidence>
<accession>A0A565BBE5</accession>
<evidence type="ECO:0008006" key="12">
    <source>
        <dbReference type="Google" id="ProtNLM"/>
    </source>
</evidence>
<comment type="caution">
    <text evidence="10">The sequence shown here is derived from an EMBL/GenBank/DDBJ whole genome shotgun (WGS) entry which is preliminary data.</text>
</comment>
<keyword evidence="5" id="KW-0479">Metal-binding</keyword>
<evidence type="ECO:0000256" key="7">
    <source>
        <dbReference type="ARBA" id="ARBA00023004"/>
    </source>
</evidence>
<organism evidence="10 11">
    <name type="scientific">Arabis nemorensis</name>
    <dbReference type="NCBI Taxonomy" id="586526"/>
    <lineage>
        <taxon>Eukaryota</taxon>
        <taxon>Viridiplantae</taxon>
        <taxon>Streptophyta</taxon>
        <taxon>Embryophyta</taxon>
        <taxon>Tracheophyta</taxon>
        <taxon>Spermatophyta</taxon>
        <taxon>Magnoliopsida</taxon>
        <taxon>eudicotyledons</taxon>
        <taxon>Gunneridae</taxon>
        <taxon>Pentapetalae</taxon>
        <taxon>rosids</taxon>
        <taxon>malvids</taxon>
        <taxon>Brassicales</taxon>
        <taxon>Brassicaceae</taxon>
        <taxon>Arabideae</taxon>
        <taxon>Arabis</taxon>
    </lineage>
</organism>
<dbReference type="GO" id="GO:0016705">
    <property type="term" value="F:oxidoreductase activity, acting on paired donors, with incorporation or reduction of molecular oxygen"/>
    <property type="evidence" value="ECO:0007669"/>
    <property type="project" value="InterPro"/>
</dbReference>
<name>A0A565BBE5_9BRAS</name>
<dbReference type="PANTHER" id="PTHR47943">
    <property type="entry name" value="CYTOCHROME P450 93A3-LIKE"/>
    <property type="match status" value="1"/>
</dbReference>
<keyword evidence="8" id="KW-0503">Monooxygenase</keyword>
<comment type="cofactor">
    <cofactor evidence="1">
        <name>heme</name>
        <dbReference type="ChEBI" id="CHEBI:30413"/>
    </cofactor>
</comment>
<evidence type="ECO:0000256" key="6">
    <source>
        <dbReference type="ARBA" id="ARBA00023002"/>
    </source>
</evidence>
<proteinExistence type="inferred from homology"/>
<dbReference type="GO" id="GO:0005506">
    <property type="term" value="F:iron ion binding"/>
    <property type="evidence" value="ECO:0007669"/>
    <property type="project" value="InterPro"/>
</dbReference>
<dbReference type="GO" id="GO:0016020">
    <property type="term" value="C:membrane"/>
    <property type="evidence" value="ECO:0007669"/>
    <property type="project" value="UniProtKB-SubCell"/>
</dbReference>
<evidence type="ECO:0000256" key="1">
    <source>
        <dbReference type="ARBA" id="ARBA00001971"/>
    </source>
</evidence>